<feature type="region of interest" description="Disordered" evidence="1">
    <location>
        <begin position="61"/>
        <end position="92"/>
    </location>
</feature>
<evidence type="ECO:0000313" key="3">
    <source>
        <dbReference type="Proteomes" id="UP001404956"/>
    </source>
</evidence>
<evidence type="ECO:0000256" key="1">
    <source>
        <dbReference type="SAM" id="MobiDB-lite"/>
    </source>
</evidence>
<reference evidence="2 3" key="1">
    <citation type="submission" date="2024-02" db="EMBL/GenBank/DDBJ databases">
        <title>Deinococcus aluminii NBRC 112889.</title>
        <authorList>
            <person name="Ichikawa N."/>
            <person name="Katano-Makiyama Y."/>
            <person name="Hidaka K."/>
        </authorList>
    </citation>
    <scope>NUCLEOTIDE SEQUENCE [LARGE SCALE GENOMIC DNA]</scope>
    <source>
        <strain evidence="2 3">NBRC 112889</strain>
    </source>
</reference>
<gene>
    <name evidence="2" type="ORF">Dalu01_00253</name>
</gene>
<accession>A0ABP9XB99</accession>
<proteinExistence type="predicted"/>
<feature type="compositionally biased region" description="Pro residues" evidence="1">
    <location>
        <begin position="71"/>
        <end position="86"/>
    </location>
</feature>
<comment type="caution">
    <text evidence="2">The sequence shown here is derived from an EMBL/GenBank/DDBJ whole genome shotgun (WGS) entry which is preliminary data.</text>
</comment>
<keyword evidence="3" id="KW-1185">Reference proteome</keyword>
<dbReference type="RefSeq" id="WP_345450460.1">
    <property type="nucleotide sequence ID" value="NZ_BAABRV010000001.1"/>
</dbReference>
<dbReference type="EMBL" id="BAABRV010000001">
    <property type="protein sequence ID" value="GAA5531878.1"/>
    <property type="molecule type" value="Genomic_DNA"/>
</dbReference>
<evidence type="ECO:0000313" key="2">
    <source>
        <dbReference type="EMBL" id="GAA5531878.1"/>
    </source>
</evidence>
<dbReference type="Proteomes" id="UP001404956">
    <property type="component" value="Unassembled WGS sequence"/>
</dbReference>
<protein>
    <recommendedName>
        <fullName evidence="4">DUF2397 family protein</fullName>
    </recommendedName>
</protein>
<name>A0ABP9XB99_9DEIO</name>
<sequence length="593" mass="63632">MTYWAELVELYEYRVADTLAGRVPRGGRRALTDLWEVLLAAPLDPALQRRLLESERQYRAHLRRGREESGPPAPLSPASQPTPPGWTAPVLGDTPEARAWEELRQLAWFAVLRARLLHLGQTLQAEPERLTLRVLYAVVENADRDARGVAQELAVPAADDPLTSLRDPDVVRDLMLALADGLFRPEGRTRLRAALATLHEVPFPRHADEDVLTARLQAADREPLAPEAREALREALRAAAPPARDPRERPAIRGAAERLQQTLEALLADAPAPVSGLMPARSILYAAHPEAALPAPDDGAAELVIHLGGGQAARWRGLDLRWHPVGPNWQVQVGGQVALLRPDRPPAERVLTLPMAPFPLRLALSGAYLLLHPEGPPADQLGQLATHARAAARLLDPGGQHANLRLARAAAQMLQGGRVDAATLGPASAEKYRQASPETLLAFARKGVGALVTRLTRLTPQEAEAALHASAGALGLPPQRARALHDVLHAAAFTSERVPGPQPLTHLTLPGDGTFASVTLGDEPVTLAVAGHTLTLRAEHPGVSVLLPGQPPIPMPDLLVLPVPGAHVLLIRQGTWLAAAEVRETGDEDGAAR</sequence>
<organism evidence="2 3">
    <name type="scientific">Deinococcus aluminii</name>
    <dbReference type="NCBI Taxonomy" id="1656885"/>
    <lineage>
        <taxon>Bacteria</taxon>
        <taxon>Thermotogati</taxon>
        <taxon>Deinococcota</taxon>
        <taxon>Deinococci</taxon>
        <taxon>Deinococcales</taxon>
        <taxon>Deinococcaceae</taxon>
        <taxon>Deinococcus</taxon>
    </lineage>
</organism>
<evidence type="ECO:0008006" key="4">
    <source>
        <dbReference type="Google" id="ProtNLM"/>
    </source>
</evidence>